<dbReference type="Pfam" id="PF00144">
    <property type="entry name" value="Beta-lactamase"/>
    <property type="match status" value="1"/>
</dbReference>
<dbReference type="Gene3D" id="3.40.710.10">
    <property type="entry name" value="DD-peptidase/beta-lactamase superfamily"/>
    <property type="match status" value="1"/>
</dbReference>
<accession>A0ABP7U662</accession>
<evidence type="ECO:0000256" key="1">
    <source>
        <dbReference type="SAM" id="SignalP"/>
    </source>
</evidence>
<dbReference type="EMBL" id="BAABCR010000015">
    <property type="protein sequence ID" value="GAA4035552.1"/>
    <property type="molecule type" value="Genomic_DNA"/>
</dbReference>
<dbReference type="Proteomes" id="UP001500968">
    <property type="component" value="Unassembled WGS sequence"/>
</dbReference>
<organism evidence="3 4">
    <name type="scientific">Flavobacterium cheonhonense</name>
    <dbReference type="NCBI Taxonomy" id="706185"/>
    <lineage>
        <taxon>Bacteria</taxon>
        <taxon>Pseudomonadati</taxon>
        <taxon>Bacteroidota</taxon>
        <taxon>Flavobacteriia</taxon>
        <taxon>Flavobacteriales</taxon>
        <taxon>Flavobacteriaceae</taxon>
        <taxon>Flavobacterium</taxon>
    </lineage>
</organism>
<gene>
    <name evidence="3" type="ORF">GCM10022386_21090</name>
</gene>
<dbReference type="InterPro" id="IPR001466">
    <property type="entry name" value="Beta-lactam-related"/>
</dbReference>
<protein>
    <submittedName>
        <fullName evidence="3">Serine hydrolase domain-containing protein</fullName>
    </submittedName>
</protein>
<keyword evidence="3" id="KW-0378">Hydrolase</keyword>
<feature type="chain" id="PRO_5047364513" evidence="1">
    <location>
        <begin position="18"/>
        <end position="436"/>
    </location>
</feature>
<dbReference type="InterPro" id="IPR050491">
    <property type="entry name" value="AmpC-like"/>
</dbReference>
<dbReference type="PANTHER" id="PTHR46825">
    <property type="entry name" value="D-ALANYL-D-ALANINE-CARBOXYPEPTIDASE/ENDOPEPTIDASE AMPH"/>
    <property type="match status" value="1"/>
</dbReference>
<keyword evidence="1" id="KW-0732">Signal</keyword>
<comment type="caution">
    <text evidence="3">The sequence shown here is derived from an EMBL/GenBank/DDBJ whole genome shotgun (WGS) entry which is preliminary data.</text>
</comment>
<keyword evidence="4" id="KW-1185">Reference proteome</keyword>
<feature type="domain" description="Beta-lactamase-related" evidence="2">
    <location>
        <begin position="41"/>
        <end position="330"/>
    </location>
</feature>
<feature type="signal peptide" evidence="1">
    <location>
        <begin position="1"/>
        <end position="17"/>
    </location>
</feature>
<proteinExistence type="predicted"/>
<evidence type="ECO:0000313" key="4">
    <source>
        <dbReference type="Proteomes" id="UP001500968"/>
    </source>
</evidence>
<dbReference type="GO" id="GO:0016787">
    <property type="term" value="F:hydrolase activity"/>
    <property type="evidence" value="ECO:0007669"/>
    <property type="project" value="UniProtKB-KW"/>
</dbReference>
<name>A0ABP7U662_9FLAO</name>
<evidence type="ECO:0000259" key="2">
    <source>
        <dbReference type="Pfam" id="PF00144"/>
    </source>
</evidence>
<dbReference type="PANTHER" id="PTHR46825:SF9">
    <property type="entry name" value="BETA-LACTAMASE-RELATED DOMAIN-CONTAINING PROTEIN"/>
    <property type="match status" value="1"/>
</dbReference>
<dbReference type="SUPFAM" id="SSF56601">
    <property type="entry name" value="beta-lactamase/transpeptidase-like"/>
    <property type="match status" value="1"/>
</dbReference>
<dbReference type="InterPro" id="IPR012338">
    <property type="entry name" value="Beta-lactam/transpept-like"/>
</dbReference>
<evidence type="ECO:0000313" key="3">
    <source>
        <dbReference type="EMBL" id="GAA4035552.1"/>
    </source>
</evidence>
<sequence length="436" mass="48773">MKKLLLLFLFGLSSVFAQTDKFQKIDSLLNFLYTNNKFMGSLSILEKDKIVFSKAYGLAELSSGKKLNPATKLKIGSITKTFTATMIMQLVDEKKLSLDTKLSQFYPKVANADKITIAMLLHHRTGIPDFLNDDPTVAQYIYIENKKADLLKRIEGYTSAFEPDSQFKYSNSNYNLLGYILEDITKKSYAENLHTRIVKKLGLKNTLLPLKIEPTQNEGYSFTFNGNTWEQTPEWHNSLAFAAGAIASTSDDLNLFLSGLFNGKLVSPAALEQMKTMRDNYGKGLIIAPFDKRKFYGHTGGIENFRAAAGYNMEEKTGFAIVVNGDNFNRNEIMIGVLSLFYGNDYQFPDVKGFTVSETLRTKYVGTYSSKSLPIKITIAENNGALTAQATGQSSFPLTAKSETEFVFDTAGIQMIFGDQKMVLKQGGMEFEFTKE</sequence>
<reference evidence="4" key="1">
    <citation type="journal article" date="2019" name="Int. J. Syst. Evol. Microbiol.">
        <title>The Global Catalogue of Microorganisms (GCM) 10K type strain sequencing project: providing services to taxonomists for standard genome sequencing and annotation.</title>
        <authorList>
            <consortium name="The Broad Institute Genomics Platform"/>
            <consortium name="The Broad Institute Genome Sequencing Center for Infectious Disease"/>
            <person name="Wu L."/>
            <person name="Ma J."/>
        </authorList>
    </citation>
    <scope>NUCLEOTIDE SEQUENCE [LARGE SCALE GENOMIC DNA]</scope>
    <source>
        <strain evidence="4">JCM 17064</strain>
    </source>
</reference>
<dbReference type="RefSeq" id="WP_324689909.1">
    <property type="nucleotide sequence ID" value="NZ_BAABCR010000015.1"/>
</dbReference>